<organism evidence="2 3">
    <name type="scientific">Candidatus Kaiserbacteria bacterium RIFCSPHIGHO2_02_FULL_49_34</name>
    <dbReference type="NCBI Taxonomy" id="1798491"/>
    <lineage>
        <taxon>Bacteria</taxon>
        <taxon>Candidatus Kaiseribacteriota</taxon>
    </lineage>
</organism>
<name>A0A1F6DKV9_9BACT</name>
<dbReference type="Proteomes" id="UP000176511">
    <property type="component" value="Unassembled WGS sequence"/>
</dbReference>
<dbReference type="AlphaFoldDB" id="A0A1F6DKV9"/>
<gene>
    <name evidence="2" type="ORF">A3C87_04140</name>
</gene>
<keyword evidence="1" id="KW-0812">Transmembrane</keyword>
<evidence type="ECO:0000313" key="2">
    <source>
        <dbReference type="EMBL" id="OGG61642.1"/>
    </source>
</evidence>
<proteinExistence type="predicted"/>
<keyword evidence="1" id="KW-0472">Membrane</keyword>
<feature type="transmembrane region" description="Helical" evidence="1">
    <location>
        <begin position="214"/>
        <end position="235"/>
    </location>
</feature>
<comment type="caution">
    <text evidence="2">The sequence shown here is derived from an EMBL/GenBank/DDBJ whole genome shotgun (WGS) entry which is preliminary data.</text>
</comment>
<evidence type="ECO:0008006" key="4">
    <source>
        <dbReference type="Google" id="ProtNLM"/>
    </source>
</evidence>
<dbReference type="EMBL" id="MFLE01000016">
    <property type="protein sequence ID" value="OGG61642.1"/>
    <property type="molecule type" value="Genomic_DNA"/>
</dbReference>
<protein>
    <recommendedName>
        <fullName evidence="4">Helix-turn-helix domain-containing protein</fullName>
    </recommendedName>
</protein>
<reference evidence="2 3" key="1">
    <citation type="journal article" date="2016" name="Nat. Commun.">
        <title>Thousands of microbial genomes shed light on interconnected biogeochemical processes in an aquifer system.</title>
        <authorList>
            <person name="Anantharaman K."/>
            <person name="Brown C.T."/>
            <person name="Hug L.A."/>
            <person name="Sharon I."/>
            <person name="Castelle C.J."/>
            <person name="Probst A.J."/>
            <person name="Thomas B.C."/>
            <person name="Singh A."/>
            <person name="Wilkins M.J."/>
            <person name="Karaoz U."/>
            <person name="Brodie E.L."/>
            <person name="Williams K.H."/>
            <person name="Hubbard S.S."/>
            <person name="Banfield J.F."/>
        </authorList>
    </citation>
    <scope>NUCLEOTIDE SEQUENCE [LARGE SCALE GENOMIC DNA]</scope>
</reference>
<sequence length="261" mass="29173">MEVLTINGKQFVKASNVAKEFGYAPDYVGQLARSGAVQAQRVGRAWYVDRDEVAAHKKEKRRSVAARARAGLVERVRVVEHAQETARSVPKISYHDDDAPLMPKITRHEHSVPNVAIEPVQEQVTENVDEELDDEIITDTVPESIEEDTVDESQEESYRVPIRQIGENVPLKVGVRMVKAPYGGYEVSHKKSSPEPTFSVPALPYVEVKYRSNVPYILILGFLIVVLFVGMYTYVDGVATTTSVEVRYGVSIDVVNSLMKK</sequence>
<evidence type="ECO:0000313" key="3">
    <source>
        <dbReference type="Proteomes" id="UP000176511"/>
    </source>
</evidence>
<accession>A0A1F6DKV9</accession>
<evidence type="ECO:0000256" key="1">
    <source>
        <dbReference type="SAM" id="Phobius"/>
    </source>
</evidence>
<keyword evidence="1" id="KW-1133">Transmembrane helix</keyword>